<dbReference type="Gene3D" id="3.40.50.1000">
    <property type="entry name" value="HAD superfamily/HAD-like"/>
    <property type="match status" value="1"/>
</dbReference>
<dbReference type="Pfam" id="PF13419">
    <property type="entry name" value="HAD_2"/>
    <property type="match status" value="1"/>
</dbReference>
<dbReference type="AlphaFoldDB" id="A0A3N6X6M4"/>
<dbReference type="PRINTS" id="PR00413">
    <property type="entry name" value="HADHALOGNASE"/>
</dbReference>
<accession>A0A3N6X6M4</accession>
<dbReference type="InterPro" id="IPR036412">
    <property type="entry name" value="HAD-like_sf"/>
</dbReference>
<gene>
    <name evidence="1" type="ORF">EHW97_03375</name>
</gene>
<dbReference type="EMBL" id="RQJX01000003">
    <property type="protein sequence ID" value="RQN09298.1"/>
    <property type="molecule type" value="Genomic_DNA"/>
</dbReference>
<organism evidence="1 2">
    <name type="scientific">Aeromicrobium camelliae</name>
    <dbReference type="NCBI Taxonomy" id="1538144"/>
    <lineage>
        <taxon>Bacteria</taxon>
        <taxon>Bacillati</taxon>
        <taxon>Actinomycetota</taxon>
        <taxon>Actinomycetes</taxon>
        <taxon>Propionibacteriales</taxon>
        <taxon>Nocardioidaceae</taxon>
        <taxon>Aeromicrobium</taxon>
    </lineage>
</organism>
<comment type="caution">
    <text evidence="1">The sequence shown here is derived from an EMBL/GenBank/DDBJ whole genome shotgun (WGS) entry which is preliminary data.</text>
</comment>
<evidence type="ECO:0000313" key="2">
    <source>
        <dbReference type="Proteomes" id="UP000275225"/>
    </source>
</evidence>
<dbReference type="CDD" id="cd07505">
    <property type="entry name" value="HAD_BPGM-like"/>
    <property type="match status" value="1"/>
</dbReference>
<dbReference type="InterPro" id="IPR006439">
    <property type="entry name" value="HAD-SF_hydro_IA"/>
</dbReference>
<dbReference type="InterPro" id="IPR041492">
    <property type="entry name" value="HAD_2"/>
</dbReference>
<dbReference type="RefSeq" id="WP_124235753.1">
    <property type="nucleotide sequence ID" value="NZ_JBHUFI010000009.1"/>
</dbReference>
<dbReference type="Gene3D" id="1.10.150.240">
    <property type="entry name" value="Putative phosphatase, domain 2"/>
    <property type="match status" value="1"/>
</dbReference>
<dbReference type="PANTHER" id="PTHR18901">
    <property type="entry name" value="2-DEOXYGLUCOSE-6-PHOSPHATE PHOSPHATASE 2"/>
    <property type="match status" value="1"/>
</dbReference>
<dbReference type="Proteomes" id="UP000275225">
    <property type="component" value="Unassembled WGS sequence"/>
</dbReference>
<reference evidence="1 2" key="1">
    <citation type="submission" date="2018-11" db="EMBL/GenBank/DDBJ databases">
        <authorList>
            <person name="Li F."/>
        </authorList>
    </citation>
    <scope>NUCLEOTIDE SEQUENCE [LARGE SCALE GENOMIC DNA]</scope>
    <source>
        <strain evidence="1 2">YS17T</strain>
    </source>
</reference>
<dbReference type="SFLD" id="SFLDG01135">
    <property type="entry name" value="C1.5.6:_HAD__Beta-PGM__Phospha"/>
    <property type="match status" value="1"/>
</dbReference>
<evidence type="ECO:0000313" key="1">
    <source>
        <dbReference type="EMBL" id="RQN09298.1"/>
    </source>
</evidence>
<keyword evidence="2" id="KW-1185">Reference proteome</keyword>
<dbReference type="SFLD" id="SFLDS00003">
    <property type="entry name" value="Haloacid_Dehalogenase"/>
    <property type="match status" value="1"/>
</dbReference>
<sequence length="227" mass="24091">MSLRGVIFDLDGTLIDSEPLWAKVETSVAASGGVPWTQEDAFSFFGRPLRETTQAIVDRGLDLTVDEAIDRMIDELAAIYRQSVPWMPGAYELLQSLGKEELPAALGTQSYGRLAHLVRDAAPAGVISAVVSGDELRKGKPDPEVFLTAAERLGLTPDDVVVVEDSPTGVAAGVAAGVPVLAVPPNDEIYRSVAGRPGVSFARSLADVTVGTLEALRAGEHLDLWRS</sequence>
<proteinExistence type="predicted"/>
<dbReference type="InterPro" id="IPR023214">
    <property type="entry name" value="HAD_sf"/>
</dbReference>
<dbReference type="PANTHER" id="PTHR18901:SF38">
    <property type="entry name" value="PSEUDOURIDINE-5'-PHOSPHATASE"/>
    <property type="match status" value="1"/>
</dbReference>
<protein>
    <submittedName>
        <fullName evidence="1">HAD family phosphatase</fullName>
    </submittedName>
</protein>
<dbReference type="SUPFAM" id="SSF56784">
    <property type="entry name" value="HAD-like"/>
    <property type="match status" value="1"/>
</dbReference>
<dbReference type="OrthoDB" id="9797743at2"/>
<dbReference type="SFLD" id="SFLDG01129">
    <property type="entry name" value="C1.5:_HAD__Beta-PGM__Phosphata"/>
    <property type="match status" value="1"/>
</dbReference>
<dbReference type="InterPro" id="IPR023198">
    <property type="entry name" value="PGP-like_dom2"/>
</dbReference>
<dbReference type="NCBIfam" id="TIGR01509">
    <property type="entry name" value="HAD-SF-IA-v3"/>
    <property type="match status" value="1"/>
</dbReference>
<name>A0A3N6X6M4_9ACTN</name>